<proteinExistence type="inferred from homology"/>
<reference evidence="1" key="1">
    <citation type="submission" date="2018-05" db="EMBL/GenBank/DDBJ databases">
        <authorList>
            <person name="Lanie J.A."/>
            <person name="Ng W.-L."/>
            <person name="Kazmierczak K.M."/>
            <person name="Andrzejewski T.M."/>
            <person name="Davidsen T.M."/>
            <person name="Wayne K.J."/>
            <person name="Tettelin H."/>
            <person name="Glass J.I."/>
            <person name="Rusch D."/>
            <person name="Podicherti R."/>
            <person name="Tsui H.-C.T."/>
            <person name="Winkler M.E."/>
        </authorList>
    </citation>
    <scope>NUCLEOTIDE SEQUENCE</scope>
</reference>
<dbReference type="Pfam" id="PF03883">
    <property type="entry name" value="H2O2_YaaD"/>
    <property type="match status" value="1"/>
</dbReference>
<gene>
    <name evidence="1" type="ORF">METZ01_LOCUS6749</name>
</gene>
<dbReference type="GO" id="GO:0005829">
    <property type="term" value="C:cytosol"/>
    <property type="evidence" value="ECO:0007669"/>
    <property type="project" value="TreeGrafter"/>
</dbReference>
<dbReference type="PANTHER" id="PTHR30283">
    <property type="entry name" value="PEROXIDE STRESS RESPONSE PROTEIN YAAA"/>
    <property type="match status" value="1"/>
</dbReference>
<dbReference type="HAMAP" id="MF_00652">
    <property type="entry name" value="UPF0246"/>
    <property type="match status" value="1"/>
</dbReference>
<protein>
    <submittedName>
        <fullName evidence="1">Uncharacterized protein</fullName>
    </submittedName>
</protein>
<evidence type="ECO:0000313" key="1">
    <source>
        <dbReference type="EMBL" id="SUZ53895.1"/>
    </source>
</evidence>
<dbReference type="NCBIfam" id="NF002542">
    <property type="entry name" value="PRK02101.1-3"/>
    <property type="match status" value="1"/>
</dbReference>
<dbReference type="InterPro" id="IPR005583">
    <property type="entry name" value="YaaA"/>
</dbReference>
<sequence length="253" mass="29570">MVTLISPSKTLNFDNNNSCNLNTDCRLINHTSELHKILVNFSINDLKDLMNVSDKIAELNYNRFKRWEEPSKSDSSKQAIYAFKGDVYSGLDAESILENKFDFLQENLRIISGFYGLLRPFDKILPYRLEMGTKLSNSRGNNLYEFWGDNITNLLNNDIEDENSYVVNLASNEYFKSIKKNKLKNEIITPIFKEFKNGTYKTIAIYAKKARGLMSRFIIDNKIQKPENLKTFNLERYSFDDNLSDDYNYVFTR</sequence>
<accession>A0A381NH57</accession>
<organism evidence="1">
    <name type="scientific">marine metagenome</name>
    <dbReference type="NCBI Taxonomy" id="408172"/>
    <lineage>
        <taxon>unclassified sequences</taxon>
        <taxon>metagenomes</taxon>
        <taxon>ecological metagenomes</taxon>
    </lineage>
</organism>
<dbReference type="EMBL" id="UINC01000355">
    <property type="protein sequence ID" value="SUZ53895.1"/>
    <property type="molecule type" value="Genomic_DNA"/>
</dbReference>
<dbReference type="AlphaFoldDB" id="A0A381NH57"/>
<dbReference type="PANTHER" id="PTHR30283:SF4">
    <property type="entry name" value="PEROXIDE STRESS RESISTANCE PROTEIN YAAA"/>
    <property type="match status" value="1"/>
</dbReference>
<name>A0A381NH57_9ZZZZ</name>
<dbReference type="GO" id="GO:0033194">
    <property type="term" value="P:response to hydroperoxide"/>
    <property type="evidence" value="ECO:0007669"/>
    <property type="project" value="TreeGrafter"/>
</dbReference>